<evidence type="ECO:0000259" key="1">
    <source>
        <dbReference type="Pfam" id="PF00646"/>
    </source>
</evidence>
<reference evidence="2" key="1">
    <citation type="journal article" date="2012" name="Nat. Biotechnol.">
        <title>Reference genome sequence of the model plant Setaria.</title>
        <authorList>
            <person name="Bennetzen J.L."/>
            <person name="Schmutz J."/>
            <person name="Wang H."/>
            <person name="Percifield R."/>
            <person name="Hawkins J."/>
            <person name="Pontaroli A.C."/>
            <person name="Estep M."/>
            <person name="Feng L."/>
            <person name="Vaughn J.N."/>
            <person name="Grimwood J."/>
            <person name="Jenkins J."/>
            <person name="Barry K."/>
            <person name="Lindquist E."/>
            <person name="Hellsten U."/>
            <person name="Deshpande S."/>
            <person name="Wang X."/>
            <person name="Wu X."/>
            <person name="Mitros T."/>
            <person name="Triplett J."/>
            <person name="Yang X."/>
            <person name="Ye C.Y."/>
            <person name="Mauro-Herrera M."/>
            <person name="Wang L."/>
            <person name="Li P."/>
            <person name="Sharma M."/>
            <person name="Sharma R."/>
            <person name="Ronald P.C."/>
            <person name="Panaud O."/>
            <person name="Kellogg E.A."/>
            <person name="Brutnell T.P."/>
            <person name="Doust A.N."/>
            <person name="Tuskan G.A."/>
            <person name="Rokhsar D."/>
            <person name="Devos K.M."/>
        </authorList>
    </citation>
    <scope>NUCLEOTIDE SEQUENCE [LARGE SCALE GENOMIC DNA]</scope>
    <source>
        <strain evidence="2">Yugu1</strain>
    </source>
</reference>
<dbReference type="InterPro" id="IPR036047">
    <property type="entry name" value="F-box-like_dom_sf"/>
</dbReference>
<name>A0A368RVF5_SETIT</name>
<gene>
    <name evidence="2" type="ORF">SETIT_7G133700v2</name>
</gene>
<dbReference type="Pfam" id="PF00646">
    <property type="entry name" value="F-box"/>
    <property type="match status" value="1"/>
</dbReference>
<dbReference type="SUPFAM" id="SSF81383">
    <property type="entry name" value="F-box domain"/>
    <property type="match status" value="1"/>
</dbReference>
<proteinExistence type="predicted"/>
<reference evidence="2" key="2">
    <citation type="submission" date="2015-07" db="EMBL/GenBank/DDBJ databases">
        <authorList>
            <person name="Noorani M."/>
        </authorList>
    </citation>
    <scope>NUCLEOTIDE SEQUENCE</scope>
    <source>
        <strain evidence="2">Yugu1</strain>
    </source>
</reference>
<dbReference type="InterPro" id="IPR001810">
    <property type="entry name" value="F-box_dom"/>
</dbReference>
<accession>A0A368RVF5</accession>
<sequence>MALPALMVEEILLRVPPDEPAHLIRAAVVCKAWRRILFDSGFRCRYCTFHRTRPLLGYIHNFGFRAGLEFVPTTTFFPPSLAASRNSYRALDCRHGLLIDTSGPPGFIVWDPITGDRQHLSFLAHAQENLCCYTGAVLCAVDGCDHLDCHGGPFLVVFVGGTEGAHPIDVDHVRYTWASVYLSETGEWSAQTSGTNKQHYYNIAVREPSLLIGGALYFTLGAMRILKYDLSRHGLSVIEIPRLFHKSVPIDIDGGLGFVDKYIYTWSQQDGIGGWMLHNVAELQTLIPQHRGSPYRDHPSDVIRFVEGTNTILFT</sequence>
<dbReference type="OrthoDB" id="689365at2759"/>
<dbReference type="PANTHER" id="PTHR32133">
    <property type="entry name" value="OS07G0120400 PROTEIN"/>
    <property type="match status" value="1"/>
</dbReference>
<dbReference type="AlphaFoldDB" id="A0A368RVF5"/>
<organism evidence="2">
    <name type="scientific">Setaria italica</name>
    <name type="common">Foxtail millet</name>
    <name type="synonym">Panicum italicum</name>
    <dbReference type="NCBI Taxonomy" id="4555"/>
    <lineage>
        <taxon>Eukaryota</taxon>
        <taxon>Viridiplantae</taxon>
        <taxon>Streptophyta</taxon>
        <taxon>Embryophyta</taxon>
        <taxon>Tracheophyta</taxon>
        <taxon>Spermatophyta</taxon>
        <taxon>Magnoliopsida</taxon>
        <taxon>Liliopsida</taxon>
        <taxon>Poales</taxon>
        <taxon>Poaceae</taxon>
        <taxon>PACMAD clade</taxon>
        <taxon>Panicoideae</taxon>
        <taxon>Panicodae</taxon>
        <taxon>Paniceae</taxon>
        <taxon>Cenchrinae</taxon>
        <taxon>Setaria</taxon>
    </lineage>
</organism>
<feature type="domain" description="F-box" evidence="1">
    <location>
        <begin position="3"/>
        <end position="42"/>
    </location>
</feature>
<dbReference type="PANTHER" id="PTHR32133:SF327">
    <property type="entry name" value="F-BOX DOMAIN-CONTAINING PROTEIN"/>
    <property type="match status" value="1"/>
</dbReference>
<evidence type="ECO:0000313" key="2">
    <source>
        <dbReference type="EMBL" id="RCV34074.1"/>
    </source>
</evidence>
<protein>
    <recommendedName>
        <fullName evidence="1">F-box domain-containing protein</fullName>
    </recommendedName>
</protein>
<dbReference type="EMBL" id="CM003534">
    <property type="protein sequence ID" value="RCV34074.1"/>
    <property type="molecule type" value="Genomic_DNA"/>
</dbReference>